<feature type="region of interest" description="Disordered" evidence="1">
    <location>
        <begin position="182"/>
        <end position="264"/>
    </location>
</feature>
<evidence type="ECO:0000256" key="1">
    <source>
        <dbReference type="SAM" id="MobiDB-lite"/>
    </source>
</evidence>
<proteinExistence type="predicted"/>
<dbReference type="EMBL" id="AP005257">
    <property type="protein sequence ID" value="BAC84187.1"/>
    <property type="molecule type" value="Genomic_DNA"/>
</dbReference>
<dbReference type="AlphaFoldDB" id="Q6Z386"/>
<feature type="compositionally biased region" description="Low complexity" evidence="1">
    <location>
        <begin position="47"/>
        <end position="58"/>
    </location>
</feature>
<sequence length="264" mass="27920">MMENLAGRRRLGWGERITAVLLGADVAAGDGRRAGEECRRRRWWGPAARRATAASPARSGGGGVGGGRRCGGRRPLLRRGVGTAALASERGRSGEKGPVSGERRRASWLGGSVCGERRWEGEARGSAGRPVHTLVMESSFSVCLEASRCGCGSVTLADGEWRAPQLGGSVCGGRRWEGSMQQRLPTKSGDVVLVNGGHRRVGDRGGENERGGRSRRRRGRVARGPLAPAGESRERTSAANSGEGRRRRVAEGARDGSGLVDSFL</sequence>
<reference evidence="3" key="2">
    <citation type="journal article" date="2008" name="Nucleic Acids Res.">
        <title>The rice annotation project database (RAP-DB): 2008 update.</title>
        <authorList>
            <consortium name="The rice annotation project (RAP)"/>
        </authorList>
    </citation>
    <scope>GENOME REANNOTATION</scope>
    <source>
        <strain evidence="3">cv. Nipponbare</strain>
    </source>
</reference>
<evidence type="ECO:0000313" key="2">
    <source>
        <dbReference type="EMBL" id="BAC84187.1"/>
    </source>
</evidence>
<reference evidence="3" key="1">
    <citation type="journal article" date="2005" name="Nature">
        <title>The map-based sequence of the rice genome.</title>
        <authorList>
            <consortium name="International rice genome sequencing project (IRGSP)"/>
            <person name="Matsumoto T."/>
            <person name="Wu J."/>
            <person name="Kanamori H."/>
            <person name="Katayose Y."/>
            <person name="Fujisawa M."/>
            <person name="Namiki N."/>
            <person name="Mizuno H."/>
            <person name="Yamamoto K."/>
            <person name="Antonio B.A."/>
            <person name="Baba T."/>
            <person name="Sakata K."/>
            <person name="Nagamura Y."/>
            <person name="Aoki H."/>
            <person name="Arikawa K."/>
            <person name="Arita K."/>
            <person name="Bito T."/>
            <person name="Chiden Y."/>
            <person name="Fujitsuka N."/>
            <person name="Fukunaka R."/>
            <person name="Hamada M."/>
            <person name="Harada C."/>
            <person name="Hayashi A."/>
            <person name="Hijishita S."/>
            <person name="Honda M."/>
            <person name="Hosokawa S."/>
            <person name="Ichikawa Y."/>
            <person name="Idonuma A."/>
            <person name="Iijima M."/>
            <person name="Ikeda M."/>
            <person name="Ikeno M."/>
            <person name="Ito K."/>
            <person name="Ito S."/>
            <person name="Ito T."/>
            <person name="Ito Y."/>
            <person name="Ito Y."/>
            <person name="Iwabuchi A."/>
            <person name="Kamiya K."/>
            <person name="Karasawa W."/>
            <person name="Kurita K."/>
            <person name="Katagiri S."/>
            <person name="Kikuta A."/>
            <person name="Kobayashi H."/>
            <person name="Kobayashi N."/>
            <person name="Machita K."/>
            <person name="Maehara T."/>
            <person name="Masukawa M."/>
            <person name="Mizubayashi T."/>
            <person name="Mukai Y."/>
            <person name="Nagasaki H."/>
            <person name="Nagata Y."/>
            <person name="Naito S."/>
            <person name="Nakashima M."/>
            <person name="Nakama Y."/>
            <person name="Nakamichi Y."/>
            <person name="Nakamura M."/>
            <person name="Meguro A."/>
            <person name="Negishi M."/>
            <person name="Ohta I."/>
            <person name="Ohta T."/>
            <person name="Okamoto M."/>
            <person name="Ono N."/>
            <person name="Saji S."/>
            <person name="Sakaguchi M."/>
            <person name="Sakai K."/>
            <person name="Shibata M."/>
            <person name="Shimokawa T."/>
            <person name="Song J."/>
            <person name="Takazaki Y."/>
            <person name="Terasawa K."/>
            <person name="Tsugane M."/>
            <person name="Tsuji K."/>
            <person name="Ueda S."/>
            <person name="Waki K."/>
            <person name="Yamagata H."/>
            <person name="Yamamoto M."/>
            <person name="Yamamoto S."/>
            <person name="Yamane H."/>
            <person name="Yoshiki S."/>
            <person name="Yoshihara R."/>
            <person name="Yukawa K."/>
            <person name="Zhong H."/>
            <person name="Yano M."/>
            <person name="Yuan Q."/>
            <person name="Ouyang S."/>
            <person name="Liu J."/>
            <person name="Jones K.M."/>
            <person name="Gansberger K."/>
            <person name="Moffat K."/>
            <person name="Hill J."/>
            <person name="Bera J."/>
            <person name="Fadrosh D."/>
            <person name="Jin S."/>
            <person name="Johri S."/>
            <person name="Kim M."/>
            <person name="Overton L."/>
            <person name="Reardon M."/>
            <person name="Tsitrin T."/>
            <person name="Vuong H."/>
            <person name="Weaver B."/>
            <person name="Ciecko A."/>
            <person name="Tallon L."/>
            <person name="Jackson J."/>
            <person name="Pai G."/>
            <person name="Aken S.V."/>
            <person name="Utterback T."/>
            <person name="Reidmuller S."/>
            <person name="Feldblyum T."/>
            <person name="Hsiao J."/>
            <person name="Zismann V."/>
            <person name="Iobst S."/>
            <person name="de Vazeille A.R."/>
            <person name="Buell C.R."/>
            <person name="Ying K."/>
            <person name="Li Y."/>
            <person name="Lu T."/>
            <person name="Huang Y."/>
            <person name="Zhao Q."/>
            <person name="Feng Q."/>
            <person name="Zhang L."/>
            <person name="Zhu J."/>
            <person name="Weng Q."/>
            <person name="Mu J."/>
            <person name="Lu Y."/>
            <person name="Fan D."/>
            <person name="Liu Y."/>
            <person name="Guan J."/>
            <person name="Zhang Y."/>
            <person name="Yu S."/>
            <person name="Liu X."/>
            <person name="Zhang Y."/>
            <person name="Hong G."/>
            <person name="Han B."/>
            <person name="Choisne N."/>
            <person name="Demange N."/>
            <person name="Orjeda G."/>
            <person name="Samain S."/>
            <person name="Cattolico L."/>
            <person name="Pelletier E."/>
            <person name="Couloux A."/>
            <person name="Segurens B."/>
            <person name="Wincker P."/>
            <person name="D'Hont A."/>
            <person name="Scarpelli C."/>
            <person name="Weissenbach J."/>
            <person name="Salanoubat M."/>
            <person name="Quetier F."/>
            <person name="Yu Y."/>
            <person name="Kim H.R."/>
            <person name="Rambo T."/>
            <person name="Currie J."/>
            <person name="Collura K."/>
            <person name="Luo M."/>
            <person name="Yang T."/>
            <person name="Ammiraju J.S.S."/>
            <person name="Engler F."/>
            <person name="Soderlund C."/>
            <person name="Wing R.A."/>
            <person name="Palmer L.E."/>
            <person name="de la Bastide M."/>
            <person name="Spiegel L."/>
            <person name="Nascimento L."/>
            <person name="Zutavern T."/>
            <person name="O'Shaughnessy A."/>
            <person name="Dike S."/>
            <person name="Dedhia N."/>
            <person name="Preston R."/>
            <person name="Balija V."/>
            <person name="McCombie W.R."/>
            <person name="Chow T."/>
            <person name="Chen H."/>
            <person name="Chung M."/>
            <person name="Chen C."/>
            <person name="Shaw J."/>
            <person name="Wu H."/>
            <person name="Hsiao K."/>
            <person name="Chao Y."/>
            <person name="Chu M."/>
            <person name="Cheng C."/>
            <person name="Hour A."/>
            <person name="Lee P."/>
            <person name="Lin S."/>
            <person name="Lin Y."/>
            <person name="Liou J."/>
            <person name="Liu S."/>
            <person name="Hsing Y."/>
            <person name="Raghuvanshi S."/>
            <person name="Mohanty A."/>
            <person name="Bharti A.K."/>
            <person name="Gaur A."/>
            <person name="Gupta V."/>
            <person name="Kumar D."/>
            <person name="Ravi V."/>
            <person name="Vij S."/>
            <person name="Kapur A."/>
            <person name="Khurana P."/>
            <person name="Khurana P."/>
            <person name="Khurana J.P."/>
            <person name="Tyagi A.K."/>
            <person name="Gaikwad K."/>
            <person name="Singh A."/>
            <person name="Dalal V."/>
            <person name="Srivastava S."/>
            <person name="Dixit A."/>
            <person name="Pal A.K."/>
            <person name="Ghazi I.A."/>
            <person name="Yadav M."/>
            <person name="Pandit A."/>
            <person name="Bhargava A."/>
            <person name="Sureshbabu K."/>
            <person name="Batra K."/>
            <person name="Sharma T.R."/>
            <person name="Mohapatra T."/>
            <person name="Singh N.K."/>
            <person name="Messing J."/>
            <person name="Nelson A.B."/>
            <person name="Fuks G."/>
            <person name="Kavchok S."/>
            <person name="Keizer G."/>
            <person name="Linton E."/>
            <person name="Llaca V."/>
            <person name="Song R."/>
            <person name="Tanyolac B."/>
            <person name="Young S."/>
            <person name="Ho-Il K."/>
            <person name="Hahn J.H."/>
            <person name="Sangsakoo G."/>
            <person name="Vanavichit A."/>
            <person name="de Mattos Luiz.A.T."/>
            <person name="Zimmer P.D."/>
            <person name="Malone G."/>
            <person name="Dellagostin O."/>
            <person name="de Oliveira A.C."/>
            <person name="Bevan M."/>
            <person name="Bancroft I."/>
            <person name="Minx P."/>
            <person name="Cordum H."/>
            <person name="Wilson R."/>
            <person name="Cheng Z."/>
            <person name="Jin W."/>
            <person name="Jiang J."/>
            <person name="Leong S.A."/>
            <person name="Iwama H."/>
            <person name="Gojobori T."/>
            <person name="Itoh T."/>
            <person name="Niimura Y."/>
            <person name="Fujii Y."/>
            <person name="Habara T."/>
            <person name="Sakai H."/>
            <person name="Sato Y."/>
            <person name="Wilson G."/>
            <person name="Kumar K."/>
            <person name="McCouch S."/>
            <person name="Juretic N."/>
            <person name="Hoen D."/>
            <person name="Wright S."/>
            <person name="Bruskiewich R."/>
            <person name="Bureau T."/>
            <person name="Miyao A."/>
            <person name="Hirochika H."/>
            <person name="Nishikawa T."/>
            <person name="Kadowaki K."/>
            <person name="Sugiura M."/>
            <person name="Burr B."/>
            <person name="Sasaki T."/>
        </authorList>
    </citation>
    <scope>NUCLEOTIDE SEQUENCE [LARGE SCALE GENOMIC DNA]</scope>
    <source>
        <strain evidence="3">cv. Nipponbare</strain>
    </source>
</reference>
<feature type="compositionally biased region" description="Gly residues" evidence="1">
    <location>
        <begin position="59"/>
        <end position="69"/>
    </location>
</feature>
<feature type="compositionally biased region" description="Basic and acidic residues" evidence="1">
    <location>
        <begin position="89"/>
        <end position="104"/>
    </location>
</feature>
<feature type="compositionally biased region" description="Basic and acidic residues" evidence="1">
    <location>
        <begin position="200"/>
        <end position="212"/>
    </location>
</feature>
<accession>Q6Z386</accession>
<evidence type="ECO:0000313" key="3">
    <source>
        <dbReference type="Proteomes" id="UP000000763"/>
    </source>
</evidence>
<gene>
    <name evidence="2" type="primary">P0417F02.21</name>
</gene>
<feature type="region of interest" description="Disordered" evidence="1">
    <location>
        <begin position="47"/>
        <end position="104"/>
    </location>
</feature>
<dbReference type="Proteomes" id="UP000000763">
    <property type="component" value="Chromosome 7"/>
</dbReference>
<organism evidence="2 3">
    <name type="scientific">Oryza sativa subsp. japonica</name>
    <name type="common">Rice</name>
    <dbReference type="NCBI Taxonomy" id="39947"/>
    <lineage>
        <taxon>Eukaryota</taxon>
        <taxon>Viridiplantae</taxon>
        <taxon>Streptophyta</taxon>
        <taxon>Embryophyta</taxon>
        <taxon>Tracheophyta</taxon>
        <taxon>Spermatophyta</taxon>
        <taxon>Magnoliopsida</taxon>
        <taxon>Liliopsida</taxon>
        <taxon>Poales</taxon>
        <taxon>Poaceae</taxon>
        <taxon>BOP clade</taxon>
        <taxon>Oryzoideae</taxon>
        <taxon>Oryzeae</taxon>
        <taxon>Oryzinae</taxon>
        <taxon>Oryza</taxon>
        <taxon>Oryza sativa</taxon>
    </lineage>
</organism>
<name>Q6Z386_ORYSJ</name>
<protein>
    <submittedName>
        <fullName evidence="2">Uncharacterized protein</fullName>
    </submittedName>
</protein>